<keyword evidence="3 7" id="KW-1133">Transmembrane helix</keyword>
<comment type="similarity">
    <text evidence="1">Belongs to the MINAR family.</text>
</comment>
<evidence type="ECO:0000256" key="1">
    <source>
        <dbReference type="ARBA" id="ARBA00006410"/>
    </source>
</evidence>
<evidence type="ECO:0000256" key="4">
    <source>
        <dbReference type="ARBA" id="ARBA00023136"/>
    </source>
</evidence>
<evidence type="ECO:0000256" key="2">
    <source>
        <dbReference type="ARBA" id="ARBA00022692"/>
    </source>
</evidence>
<dbReference type="CTD" id="100127206"/>
<comment type="subcellular location">
    <subcellularLocation>
        <location evidence="5">Endomembrane system</location>
        <topology evidence="5">Single-pass membrane protein</topology>
    </subcellularLocation>
</comment>
<reference evidence="10" key="1">
    <citation type="submission" date="2025-08" db="UniProtKB">
        <authorList>
            <consortium name="RefSeq"/>
        </authorList>
    </citation>
    <scope>IDENTIFICATION</scope>
    <source>
        <tissue evidence="10">Blood</tissue>
    </source>
</reference>
<evidence type="ECO:0000256" key="6">
    <source>
        <dbReference type="SAM" id="MobiDB-lite"/>
    </source>
</evidence>
<keyword evidence="9" id="KW-1185">Reference proteome</keyword>
<proteinExistence type="inferred from homology"/>
<dbReference type="PANTHER" id="PTHR31530:SF4">
    <property type="entry name" value="MAJOR INTRINSICALLY DISORDERED NOTCH2-BINDING RECEPTOR 1-LIKE"/>
    <property type="match status" value="1"/>
</dbReference>
<evidence type="ECO:0000259" key="8">
    <source>
        <dbReference type="Pfam" id="PF06789"/>
    </source>
</evidence>
<organism evidence="9 10">
    <name type="scientific">Camelus bactrianus</name>
    <name type="common">Bactrian camel</name>
    <dbReference type="NCBI Taxonomy" id="9837"/>
    <lineage>
        <taxon>Eukaryota</taxon>
        <taxon>Metazoa</taxon>
        <taxon>Chordata</taxon>
        <taxon>Craniata</taxon>
        <taxon>Vertebrata</taxon>
        <taxon>Euteleostomi</taxon>
        <taxon>Mammalia</taxon>
        <taxon>Eutheria</taxon>
        <taxon>Laurasiatheria</taxon>
        <taxon>Artiodactyla</taxon>
        <taxon>Tylopoda</taxon>
        <taxon>Camelidae</taxon>
        <taxon>Camelus</taxon>
    </lineage>
</organism>
<dbReference type="PANTHER" id="PTHR31530">
    <property type="entry name" value="MAJOR INTRINSICALLY DISORDERED NOTCH2-BINDING RECEPTOR 1 MINAR1 FAMILY MEMBER"/>
    <property type="match status" value="1"/>
</dbReference>
<dbReference type="InterPro" id="IPR009626">
    <property type="entry name" value="MINAR1-like_C"/>
</dbReference>
<evidence type="ECO:0000256" key="7">
    <source>
        <dbReference type="SAM" id="Phobius"/>
    </source>
</evidence>
<sequence>MHGADRPSLTCFCFLLQMKGDMDLSVLPNNNHPDKFLQLDVKSLMRSSAPGQAGLVRFPGGNYPPAAQHWRNLIYSQREKKNITAQRTRGSHSRGAVATEGPPPSLSSVLKNNPLYDDENPNDLRFWLGDMYTPGFDTLLKKEEEQEKHSRCCRVALILLLVACILVSIVTVSAFFT</sequence>
<evidence type="ECO:0000256" key="3">
    <source>
        <dbReference type="ARBA" id="ARBA00022989"/>
    </source>
</evidence>
<dbReference type="GO" id="GO:0012505">
    <property type="term" value="C:endomembrane system"/>
    <property type="evidence" value="ECO:0007669"/>
    <property type="project" value="UniProtKB-SubCell"/>
</dbReference>
<name>A0A9W3HA82_CAMBA</name>
<keyword evidence="4 7" id="KW-0472">Membrane</keyword>
<feature type="domain" description="Major intrinsically disordered Notch2-binding receptor 1-like C-terminal" evidence="8">
    <location>
        <begin position="118"/>
        <end position="173"/>
    </location>
</feature>
<evidence type="ECO:0000313" key="10">
    <source>
        <dbReference type="RefSeq" id="XP_045363823.1"/>
    </source>
</evidence>
<dbReference type="GeneID" id="105082087"/>
<dbReference type="RefSeq" id="XP_045363823.1">
    <property type="nucleotide sequence ID" value="XM_045507867.2"/>
</dbReference>
<evidence type="ECO:0000313" key="9">
    <source>
        <dbReference type="Proteomes" id="UP001732780"/>
    </source>
</evidence>
<dbReference type="RefSeq" id="XP_045363823.1">
    <property type="nucleotide sequence ID" value="XM_045507867.1"/>
</dbReference>
<gene>
    <name evidence="10" type="primary">MINAR2</name>
</gene>
<dbReference type="Proteomes" id="UP001732780">
    <property type="component" value="Chromosome 3"/>
</dbReference>
<dbReference type="AlphaFoldDB" id="A0A9W3HA82"/>
<protein>
    <submittedName>
        <fullName evidence="10">Major intrinsically disordered NOTCH2-binding receptor 1-like isoform X3</fullName>
    </submittedName>
</protein>
<keyword evidence="2 7" id="KW-0812">Transmembrane</keyword>
<feature type="transmembrane region" description="Helical" evidence="7">
    <location>
        <begin position="155"/>
        <end position="176"/>
    </location>
</feature>
<dbReference type="Pfam" id="PF06789">
    <property type="entry name" value="MINAR1_C"/>
    <property type="match status" value="1"/>
</dbReference>
<evidence type="ECO:0000256" key="5">
    <source>
        <dbReference type="ARBA" id="ARBA00037847"/>
    </source>
</evidence>
<accession>A0A9W3HA82</accession>
<dbReference type="InterPro" id="IPR039706">
    <property type="entry name" value="MINAR1-like"/>
</dbReference>
<feature type="region of interest" description="Disordered" evidence="6">
    <location>
        <begin position="85"/>
        <end position="111"/>
    </location>
</feature>